<gene>
    <name evidence="7" type="ORF">SDC9_79845</name>
</gene>
<dbReference type="Gene3D" id="1.25.40.390">
    <property type="match status" value="1"/>
</dbReference>
<proteinExistence type="predicted"/>
<feature type="domain" description="RagB/SusD" evidence="5">
    <location>
        <begin position="232"/>
        <end position="426"/>
    </location>
</feature>
<comment type="subcellular location">
    <subcellularLocation>
        <location evidence="1">Cell outer membrane</location>
    </subcellularLocation>
</comment>
<evidence type="ECO:0000256" key="4">
    <source>
        <dbReference type="ARBA" id="ARBA00023237"/>
    </source>
</evidence>
<evidence type="ECO:0000313" key="7">
    <source>
        <dbReference type="EMBL" id="MPM33275.1"/>
    </source>
</evidence>
<evidence type="ECO:0000259" key="5">
    <source>
        <dbReference type="Pfam" id="PF07980"/>
    </source>
</evidence>
<dbReference type="InterPro" id="IPR033985">
    <property type="entry name" value="SusD-like_N"/>
</dbReference>
<comment type="caution">
    <text evidence="7">The sequence shown here is derived from an EMBL/GenBank/DDBJ whole genome shotgun (WGS) entry which is preliminary data.</text>
</comment>
<keyword evidence="2" id="KW-0732">Signal</keyword>
<dbReference type="GO" id="GO:0009279">
    <property type="term" value="C:cell outer membrane"/>
    <property type="evidence" value="ECO:0007669"/>
    <property type="project" value="UniProtKB-SubCell"/>
</dbReference>
<dbReference type="Pfam" id="PF07980">
    <property type="entry name" value="SusD_RagB"/>
    <property type="match status" value="1"/>
</dbReference>
<keyword evidence="4" id="KW-0998">Cell outer membrane</keyword>
<protein>
    <submittedName>
        <fullName evidence="7">Uncharacterized protein</fullName>
    </submittedName>
</protein>
<evidence type="ECO:0000256" key="3">
    <source>
        <dbReference type="ARBA" id="ARBA00023136"/>
    </source>
</evidence>
<evidence type="ECO:0000256" key="2">
    <source>
        <dbReference type="ARBA" id="ARBA00022729"/>
    </source>
</evidence>
<evidence type="ECO:0000256" key="1">
    <source>
        <dbReference type="ARBA" id="ARBA00004442"/>
    </source>
</evidence>
<dbReference type="SUPFAM" id="SSF48452">
    <property type="entry name" value="TPR-like"/>
    <property type="match status" value="1"/>
</dbReference>
<organism evidence="7">
    <name type="scientific">bioreactor metagenome</name>
    <dbReference type="NCBI Taxonomy" id="1076179"/>
    <lineage>
        <taxon>unclassified sequences</taxon>
        <taxon>metagenomes</taxon>
        <taxon>ecological metagenomes</taxon>
    </lineage>
</organism>
<dbReference type="Pfam" id="PF14322">
    <property type="entry name" value="SusD-like_3"/>
    <property type="match status" value="1"/>
</dbReference>
<dbReference type="InterPro" id="IPR011990">
    <property type="entry name" value="TPR-like_helical_dom_sf"/>
</dbReference>
<reference evidence="7" key="1">
    <citation type="submission" date="2019-08" db="EMBL/GenBank/DDBJ databases">
        <authorList>
            <person name="Kucharzyk K."/>
            <person name="Murdoch R.W."/>
            <person name="Higgins S."/>
            <person name="Loffler F."/>
        </authorList>
    </citation>
    <scope>NUCLEOTIDE SEQUENCE</scope>
</reference>
<dbReference type="AlphaFoldDB" id="A0A644YXF5"/>
<keyword evidence="3" id="KW-0472">Membrane</keyword>
<accession>A0A644YXF5</accession>
<name>A0A644YXF5_9ZZZZ</name>
<sequence length="427" mass="48538">MYLTIDMMGQDIVFNTSANGWFRGTYQWVDHRNDRATQPLWWNNLYRLVSNANKIINNIDAIDGDAKEKGYVKGQALAYRAWAHFMLVQLYAERYKSGTTNSQDGVPYMKANTYEGQARNTVEEVYTEINKDITDAITLLDGYTRSNKSHINKSVAQAIQAQVALVQGNWTLAASAANAARQGYSFMTTAQHALGYNDYNNPENLWSSHVQEDQTLYFYSFYAFMSHNFNATAIRQSPKSINKDLFDQITATDVRKTFFYPNAVADKKPEVPPSGVRYNYMNSKFKAVAVSDSRGDFPWIRVAEMYLIEAEALARQANKQTEAQDVLYILAKDRDPQYVKSTKTGDALIEEILVQRRIELWAEGRSWTDLKRLNRALVRPQSNNAGGGLHVASICLVTDVPAGDVRWQWFIPKDELDANPKIKQNPA</sequence>
<feature type="domain" description="SusD-like N-terminal" evidence="6">
    <location>
        <begin position="25"/>
        <end position="165"/>
    </location>
</feature>
<evidence type="ECO:0000259" key="6">
    <source>
        <dbReference type="Pfam" id="PF14322"/>
    </source>
</evidence>
<dbReference type="InterPro" id="IPR012944">
    <property type="entry name" value="SusD_RagB_dom"/>
</dbReference>
<dbReference type="EMBL" id="VSSQ01006609">
    <property type="protein sequence ID" value="MPM33275.1"/>
    <property type="molecule type" value="Genomic_DNA"/>
</dbReference>